<protein>
    <submittedName>
        <fullName evidence="2">Uncharacterized protein</fullName>
    </submittedName>
</protein>
<gene>
    <name evidence="2" type="ORF">JOD64_001194</name>
</gene>
<keyword evidence="3" id="KW-1185">Reference proteome</keyword>
<evidence type="ECO:0000313" key="2">
    <source>
        <dbReference type="EMBL" id="MBM7489972.1"/>
    </source>
</evidence>
<evidence type="ECO:0000313" key="3">
    <source>
        <dbReference type="Proteomes" id="UP000764837"/>
    </source>
</evidence>
<name>A0ABS2LPC0_9ACTN</name>
<feature type="region of interest" description="Disordered" evidence="1">
    <location>
        <begin position="1"/>
        <end position="22"/>
    </location>
</feature>
<proteinExistence type="predicted"/>
<dbReference type="Proteomes" id="UP000764837">
    <property type="component" value="Unassembled WGS sequence"/>
</dbReference>
<comment type="caution">
    <text evidence="2">The sequence shown here is derived from an EMBL/GenBank/DDBJ whole genome shotgun (WGS) entry which is preliminary data.</text>
</comment>
<sequence>MGGAAGAAPGSRVGVSNRAVTPVPSDWAGWVVTDTDARLEDP</sequence>
<accession>A0ABS2LPC0</accession>
<evidence type="ECO:0000256" key="1">
    <source>
        <dbReference type="SAM" id="MobiDB-lite"/>
    </source>
</evidence>
<organism evidence="2 3">
    <name type="scientific">Micromonospora luteifusca</name>
    <dbReference type="NCBI Taxonomy" id="709860"/>
    <lineage>
        <taxon>Bacteria</taxon>
        <taxon>Bacillati</taxon>
        <taxon>Actinomycetota</taxon>
        <taxon>Actinomycetes</taxon>
        <taxon>Micromonosporales</taxon>
        <taxon>Micromonosporaceae</taxon>
        <taxon>Micromonospora</taxon>
    </lineage>
</organism>
<dbReference type="EMBL" id="JAFBBP010000001">
    <property type="protein sequence ID" value="MBM7489972.1"/>
    <property type="molecule type" value="Genomic_DNA"/>
</dbReference>
<reference evidence="2 3" key="1">
    <citation type="submission" date="2021-01" db="EMBL/GenBank/DDBJ databases">
        <title>Sequencing the genomes of 1000 actinobacteria strains.</title>
        <authorList>
            <person name="Klenk H.-P."/>
        </authorList>
    </citation>
    <scope>NUCLEOTIDE SEQUENCE [LARGE SCALE GENOMIC DNA]</scope>
    <source>
        <strain evidence="2 3">DSM 100204</strain>
    </source>
</reference>